<dbReference type="InterPro" id="IPR044926">
    <property type="entry name" value="RGS_subdomain_2"/>
</dbReference>
<organism evidence="3">
    <name type="scientific">Caenorhabditis brenneri</name>
    <name type="common">Nematode worm</name>
    <dbReference type="NCBI Taxonomy" id="135651"/>
    <lineage>
        <taxon>Eukaryota</taxon>
        <taxon>Metazoa</taxon>
        <taxon>Ecdysozoa</taxon>
        <taxon>Nematoda</taxon>
        <taxon>Chromadorea</taxon>
        <taxon>Rhabditida</taxon>
        <taxon>Rhabditina</taxon>
        <taxon>Rhabditomorpha</taxon>
        <taxon>Rhabditoidea</taxon>
        <taxon>Rhabditidae</taxon>
        <taxon>Peloderinae</taxon>
        <taxon>Caenorhabditis</taxon>
    </lineage>
</organism>
<protein>
    <recommendedName>
        <fullName evidence="1">RGS domain-containing protein</fullName>
    </recommendedName>
</protein>
<sequence>MAQAKAKAERDRIAGFLQAGALSEHAMPTRQSPKTFTKLITHEMEGRFERFLRNHALNGSHFDMPSKETVASWRKSFSNGLESELFNTIYQQYLYDTGFCHYLSLHKEAIAYQKERNVKERWWQARIIYNRYIYDGTRKQVPVDPQLRNEVKELSHRDKPPPRTFVKVVAVTTEQLKQSHKSFVETPLFKELEAIYND</sequence>
<dbReference type="Gene3D" id="1.10.167.10">
    <property type="entry name" value="Regulator of G-protein Signalling 4, domain 2"/>
    <property type="match status" value="1"/>
</dbReference>
<reference evidence="3" key="1">
    <citation type="submission" date="2011-07" db="EMBL/GenBank/DDBJ databases">
        <authorList>
            <consortium name="Caenorhabditis brenneri Sequencing and Analysis Consortium"/>
            <person name="Wilson R.K."/>
        </authorList>
    </citation>
    <scope>NUCLEOTIDE SEQUENCE [LARGE SCALE GENOMIC DNA]</scope>
    <source>
        <strain evidence="3">PB2801</strain>
    </source>
</reference>
<dbReference type="Proteomes" id="UP000008068">
    <property type="component" value="Unassembled WGS sequence"/>
</dbReference>
<dbReference type="HOGENOM" id="CLU_1442275_0_0_1"/>
<dbReference type="InterPro" id="IPR036305">
    <property type="entry name" value="RGS_sf"/>
</dbReference>
<gene>
    <name evidence="2" type="ORF">CAEBREN_20467</name>
</gene>
<dbReference type="SMART" id="SM00315">
    <property type="entry name" value="RGS"/>
    <property type="match status" value="1"/>
</dbReference>
<feature type="domain" description="RGS" evidence="1">
    <location>
        <begin position="76"/>
        <end position="193"/>
    </location>
</feature>
<evidence type="ECO:0000259" key="1">
    <source>
        <dbReference type="SMART" id="SM00315"/>
    </source>
</evidence>
<dbReference type="EMBL" id="GL380018">
    <property type="protein sequence ID" value="EGT42816.1"/>
    <property type="molecule type" value="Genomic_DNA"/>
</dbReference>
<evidence type="ECO:0000313" key="2">
    <source>
        <dbReference type="EMBL" id="EGT42816.1"/>
    </source>
</evidence>
<evidence type="ECO:0000313" key="3">
    <source>
        <dbReference type="Proteomes" id="UP000008068"/>
    </source>
</evidence>
<proteinExistence type="predicted"/>
<dbReference type="InterPro" id="IPR016137">
    <property type="entry name" value="RGS"/>
</dbReference>
<name>G0P1V4_CAEBE</name>
<keyword evidence="3" id="KW-1185">Reference proteome</keyword>
<dbReference type="SUPFAM" id="SSF48097">
    <property type="entry name" value="Regulator of G-protein signaling, RGS"/>
    <property type="match status" value="1"/>
</dbReference>
<dbReference type="AlphaFoldDB" id="G0P1V4"/>
<accession>G0P1V4</accession>
<dbReference type="Pfam" id="PF00615">
    <property type="entry name" value="RGS"/>
    <property type="match status" value="1"/>
</dbReference>
<dbReference type="InParanoid" id="G0P1V4"/>